<feature type="region of interest" description="Disordered" evidence="1">
    <location>
        <begin position="213"/>
        <end position="289"/>
    </location>
</feature>
<dbReference type="Proteomes" id="UP000038045">
    <property type="component" value="Unplaced"/>
</dbReference>
<feature type="compositionally biased region" description="Low complexity" evidence="1">
    <location>
        <begin position="90"/>
        <end position="110"/>
    </location>
</feature>
<feature type="compositionally biased region" description="Polar residues" evidence="1">
    <location>
        <begin position="239"/>
        <end position="289"/>
    </location>
</feature>
<feature type="region of interest" description="Disordered" evidence="1">
    <location>
        <begin position="19"/>
        <end position="197"/>
    </location>
</feature>
<dbReference type="AlphaFoldDB" id="A0A0N4ZEK0"/>
<proteinExistence type="predicted"/>
<feature type="compositionally biased region" description="Low complexity" evidence="1">
    <location>
        <begin position="221"/>
        <end position="238"/>
    </location>
</feature>
<evidence type="ECO:0000313" key="2">
    <source>
        <dbReference type="Proteomes" id="UP000038045"/>
    </source>
</evidence>
<reference evidence="3" key="1">
    <citation type="submission" date="2017-02" db="UniProtKB">
        <authorList>
            <consortium name="WormBaseParasite"/>
        </authorList>
    </citation>
    <scope>IDENTIFICATION</scope>
</reference>
<feature type="region of interest" description="Disordered" evidence="1">
    <location>
        <begin position="364"/>
        <end position="388"/>
    </location>
</feature>
<feature type="compositionally biased region" description="Polar residues" evidence="1">
    <location>
        <begin position="39"/>
        <end position="89"/>
    </location>
</feature>
<organism evidence="2 3">
    <name type="scientific">Parastrongyloides trichosuri</name>
    <name type="common">Possum-specific nematode worm</name>
    <dbReference type="NCBI Taxonomy" id="131310"/>
    <lineage>
        <taxon>Eukaryota</taxon>
        <taxon>Metazoa</taxon>
        <taxon>Ecdysozoa</taxon>
        <taxon>Nematoda</taxon>
        <taxon>Chromadorea</taxon>
        <taxon>Rhabditida</taxon>
        <taxon>Tylenchina</taxon>
        <taxon>Panagrolaimomorpha</taxon>
        <taxon>Strongyloidoidea</taxon>
        <taxon>Strongyloididae</taxon>
        <taxon>Parastrongyloides</taxon>
    </lineage>
</organism>
<dbReference type="WBParaSite" id="PTRK_0000609900.1">
    <property type="protein sequence ID" value="PTRK_0000609900.1"/>
    <property type="gene ID" value="PTRK_0000609900"/>
</dbReference>
<name>A0A0N4ZEK0_PARTI</name>
<evidence type="ECO:0000256" key="1">
    <source>
        <dbReference type="SAM" id="MobiDB-lite"/>
    </source>
</evidence>
<protein>
    <submittedName>
        <fullName evidence="3">Mediator complex subunit 29</fullName>
    </submittedName>
</protein>
<keyword evidence="2" id="KW-1185">Reference proteome</keyword>
<sequence length="578" mass="64068">MYQQGQPQMIRMQQNPQNISLQHGQPGTPIQIPQPGTPLSQGHNQQIRHQQMNRPGSGVNPNQIINSNVYQQNQQIGNPRTPQMQHSGPQQQTFHPQQQAHHQQFNMVQQRNPQGQPRSPMGVYPNIHNQHSIKQQIPNPSSVGPMSNQPRTPQSIINPGSNAPASNQGVNMNPSSNQGINMNPSSNQGINMNPSSNQGINMNPSSNQGINMNPPSNQGINMNPSSNQPMNMNPASNQGANLSIPSNQPMSVNPSSNQSLNMNPASNQPMSNQPMSNQPMSNQPMSNQPMSNQQLNLGNCLSQPVNMSGQNESILNIGPGSHQGVFRPLHSMMNPIKHANSPGGNIYQRQHQDYTPMKNDENRGDIFDPENRVPQNIPPRRKPDDLPPIGYPNPSSYEYITTDPIQCIKSAILKDLRLALKAVNDTCGKLVEVRLSEAKQASESGNEIEPPSIEEQYKFEPIGENSACEMIRVDPTMSPECQEAHSKYVDAMNDFFVVIDRIESHINVIHEAVKQQNRLDRMISSDLKNGGQIDKEGQDYLQQGQNYAEYMVSMKGAINDSILVVNNLLKDLRSAKIK</sequence>
<feature type="compositionally biased region" description="Low complexity" evidence="1">
    <location>
        <begin position="24"/>
        <end position="38"/>
    </location>
</feature>
<feature type="compositionally biased region" description="Polar residues" evidence="1">
    <location>
        <begin position="127"/>
        <end position="197"/>
    </location>
</feature>
<accession>A0A0N4ZEK0</accession>
<evidence type="ECO:0000313" key="3">
    <source>
        <dbReference type="WBParaSite" id="PTRK_0000609900.1"/>
    </source>
</evidence>